<reference evidence="4" key="1">
    <citation type="journal article" date="2019" name="Int. J. Syst. Evol. Microbiol.">
        <title>The Global Catalogue of Microorganisms (GCM) 10K type strain sequencing project: providing services to taxonomists for standard genome sequencing and annotation.</title>
        <authorList>
            <consortium name="The Broad Institute Genomics Platform"/>
            <consortium name="The Broad Institute Genome Sequencing Center for Infectious Disease"/>
            <person name="Wu L."/>
            <person name="Ma J."/>
        </authorList>
    </citation>
    <scope>NUCLEOTIDE SEQUENCE [LARGE SCALE GENOMIC DNA]</scope>
    <source>
        <strain evidence="4">JCM 17906</strain>
    </source>
</reference>
<dbReference type="PANTHER" id="PTHR43677:SF4">
    <property type="entry name" value="QUINONE OXIDOREDUCTASE-LIKE PROTEIN 2"/>
    <property type="match status" value="1"/>
</dbReference>
<name>A0ABP8S0J4_9PSEU</name>
<dbReference type="InterPro" id="IPR020843">
    <property type="entry name" value="ER"/>
</dbReference>
<dbReference type="InterPro" id="IPR011032">
    <property type="entry name" value="GroES-like_sf"/>
</dbReference>
<dbReference type="Gene3D" id="3.40.50.720">
    <property type="entry name" value="NAD(P)-binding Rossmann-like Domain"/>
    <property type="match status" value="1"/>
</dbReference>
<evidence type="ECO:0000313" key="4">
    <source>
        <dbReference type="Proteomes" id="UP001501598"/>
    </source>
</evidence>
<dbReference type="InterPro" id="IPR051397">
    <property type="entry name" value="Zn-ADH-like_protein"/>
</dbReference>
<proteinExistence type="predicted"/>
<dbReference type="SMART" id="SM00829">
    <property type="entry name" value="PKS_ER"/>
    <property type="match status" value="1"/>
</dbReference>
<dbReference type="RefSeq" id="WP_345426109.1">
    <property type="nucleotide sequence ID" value="NZ_BAABGT010000099.1"/>
</dbReference>
<comment type="caution">
    <text evidence="3">The sequence shown here is derived from an EMBL/GenBank/DDBJ whole genome shotgun (WGS) entry which is preliminary data.</text>
</comment>
<dbReference type="InterPro" id="IPR013154">
    <property type="entry name" value="ADH-like_N"/>
</dbReference>
<dbReference type="InterPro" id="IPR036291">
    <property type="entry name" value="NAD(P)-bd_dom_sf"/>
</dbReference>
<dbReference type="Pfam" id="PF08240">
    <property type="entry name" value="ADH_N"/>
    <property type="match status" value="1"/>
</dbReference>
<dbReference type="EMBL" id="BAABGT010000099">
    <property type="protein sequence ID" value="GAA4556994.1"/>
    <property type="molecule type" value="Genomic_DNA"/>
</dbReference>
<gene>
    <name evidence="3" type="ORF">GCM10023175_60460</name>
</gene>
<feature type="region of interest" description="Disordered" evidence="1">
    <location>
        <begin position="1"/>
        <end position="20"/>
    </location>
</feature>
<dbReference type="Gene3D" id="3.90.180.10">
    <property type="entry name" value="Medium-chain alcohol dehydrogenases, catalytic domain"/>
    <property type="match status" value="1"/>
</dbReference>
<evidence type="ECO:0000256" key="1">
    <source>
        <dbReference type="SAM" id="MobiDB-lite"/>
    </source>
</evidence>
<sequence>MKAARFHETGPPEVLVHEDVPDPVPGPGEILLKVEAAGVNYVDIMRRRGDPMHEPSPTPFTIGYEMAGVVAGHGPDVDGPAEGTPVFVHSGSGAYAQYAVVPADKIIPIPEGIDAVQMTTLWLQGITAALALREAGRLAKGETVLVEAAAGGVGVLTVQLARIWGAGSVIAAASTEAKIEVARSLGADLGVNYNEPGWGEEVMRLTEGRGTDVVVESVGGDTLLTALGTLAPFGRIVVLGSASNVPSLVHSGELFNHNRSMVGFGVHQYFPNTELIKSTVAELVELIVDGQLRLQLDHVLPLSEAAQAHRLVEERRSMGKVVLQPWA</sequence>
<dbReference type="Proteomes" id="UP001501598">
    <property type="component" value="Unassembled WGS sequence"/>
</dbReference>
<evidence type="ECO:0000259" key="2">
    <source>
        <dbReference type="SMART" id="SM00829"/>
    </source>
</evidence>
<feature type="domain" description="Enoyl reductase (ER)" evidence="2">
    <location>
        <begin position="10"/>
        <end position="323"/>
    </location>
</feature>
<dbReference type="Pfam" id="PF00107">
    <property type="entry name" value="ADH_zinc_N"/>
    <property type="match status" value="1"/>
</dbReference>
<dbReference type="InterPro" id="IPR013149">
    <property type="entry name" value="ADH-like_C"/>
</dbReference>
<dbReference type="InterPro" id="IPR002364">
    <property type="entry name" value="Quin_OxRdtase/zeta-crystal_CS"/>
</dbReference>
<protein>
    <submittedName>
        <fullName evidence="3">Quinone oxidoreductase</fullName>
    </submittedName>
</protein>
<dbReference type="PANTHER" id="PTHR43677">
    <property type="entry name" value="SHORT-CHAIN DEHYDROGENASE/REDUCTASE"/>
    <property type="match status" value="1"/>
</dbReference>
<dbReference type="SUPFAM" id="SSF51735">
    <property type="entry name" value="NAD(P)-binding Rossmann-fold domains"/>
    <property type="match status" value="1"/>
</dbReference>
<organism evidence="3 4">
    <name type="scientific">Pseudonocardia xishanensis</name>
    <dbReference type="NCBI Taxonomy" id="630995"/>
    <lineage>
        <taxon>Bacteria</taxon>
        <taxon>Bacillati</taxon>
        <taxon>Actinomycetota</taxon>
        <taxon>Actinomycetes</taxon>
        <taxon>Pseudonocardiales</taxon>
        <taxon>Pseudonocardiaceae</taxon>
        <taxon>Pseudonocardia</taxon>
    </lineage>
</organism>
<evidence type="ECO:0000313" key="3">
    <source>
        <dbReference type="EMBL" id="GAA4556994.1"/>
    </source>
</evidence>
<dbReference type="SUPFAM" id="SSF50129">
    <property type="entry name" value="GroES-like"/>
    <property type="match status" value="1"/>
</dbReference>
<keyword evidence="4" id="KW-1185">Reference proteome</keyword>
<accession>A0ABP8S0J4</accession>
<dbReference type="PROSITE" id="PS01162">
    <property type="entry name" value="QOR_ZETA_CRYSTAL"/>
    <property type="match status" value="1"/>
</dbReference>